<sequence>MKLTITIVKESPLSEPDMDRRLVGRPLYLNMTRQIDINCETIESPLTISRLPLAGAAYGCKAPYFPKSPTISKDPARKKRLDGLDLCIDQLPSLSLPFSPQLRHHLAKPADLVLQGTHFPLKHHIIIDHVRIHRDEPLDVFLLVLELQPTLDQVPSLGLPLSPQLRHHLVELADLMT</sequence>
<protein>
    <submittedName>
        <fullName evidence="1">Uncharacterized protein</fullName>
    </submittedName>
</protein>
<name>A0A830CSR8_9LAMI</name>
<dbReference type="EMBL" id="BMAC01000486">
    <property type="protein sequence ID" value="GFP97401.1"/>
    <property type="molecule type" value="Genomic_DNA"/>
</dbReference>
<proteinExistence type="predicted"/>
<evidence type="ECO:0000313" key="2">
    <source>
        <dbReference type="Proteomes" id="UP000653305"/>
    </source>
</evidence>
<reference evidence="1" key="1">
    <citation type="submission" date="2020-07" db="EMBL/GenBank/DDBJ databases">
        <title>Ethylene signaling mediates host invasion by parasitic plants.</title>
        <authorList>
            <person name="Yoshida S."/>
        </authorList>
    </citation>
    <scope>NUCLEOTIDE SEQUENCE</scope>
    <source>
        <strain evidence="1">Okayama</strain>
    </source>
</reference>
<dbReference type="Proteomes" id="UP000653305">
    <property type="component" value="Unassembled WGS sequence"/>
</dbReference>
<accession>A0A830CSR8</accession>
<keyword evidence="2" id="KW-1185">Reference proteome</keyword>
<gene>
    <name evidence="1" type="ORF">PHJA_001884200</name>
</gene>
<evidence type="ECO:0000313" key="1">
    <source>
        <dbReference type="EMBL" id="GFP97401.1"/>
    </source>
</evidence>
<dbReference type="AlphaFoldDB" id="A0A830CSR8"/>
<comment type="caution">
    <text evidence="1">The sequence shown here is derived from an EMBL/GenBank/DDBJ whole genome shotgun (WGS) entry which is preliminary data.</text>
</comment>
<organism evidence="1 2">
    <name type="scientific">Phtheirospermum japonicum</name>
    <dbReference type="NCBI Taxonomy" id="374723"/>
    <lineage>
        <taxon>Eukaryota</taxon>
        <taxon>Viridiplantae</taxon>
        <taxon>Streptophyta</taxon>
        <taxon>Embryophyta</taxon>
        <taxon>Tracheophyta</taxon>
        <taxon>Spermatophyta</taxon>
        <taxon>Magnoliopsida</taxon>
        <taxon>eudicotyledons</taxon>
        <taxon>Gunneridae</taxon>
        <taxon>Pentapetalae</taxon>
        <taxon>asterids</taxon>
        <taxon>lamiids</taxon>
        <taxon>Lamiales</taxon>
        <taxon>Orobanchaceae</taxon>
        <taxon>Orobanchaceae incertae sedis</taxon>
        <taxon>Phtheirospermum</taxon>
    </lineage>
</organism>